<evidence type="ECO:0000313" key="4">
    <source>
        <dbReference type="Proteomes" id="UP001257060"/>
    </source>
</evidence>
<comment type="caution">
    <text evidence="3">The sequence shown here is derived from an EMBL/GenBank/DDBJ whole genome shotgun (WGS) entry which is preliminary data.</text>
</comment>
<accession>A0ABU2GB64</accession>
<dbReference type="Pfam" id="PF26413">
    <property type="entry name" value="DUF8108"/>
    <property type="match status" value="1"/>
</dbReference>
<keyword evidence="1" id="KW-0812">Transmembrane</keyword>
<dbReference type="InterPro" id="IPR058421">
    <property type="entry name" value="DUF8108_C"/>
</dbReference>
<evidence type="ECO:0000256" key="1">
    <source>
        <dbReference type="SAM" id="Phobius"/>
    </source>
</evidence>
<dbReference type="RefSeq" id="WP_310922853.1">
    <property type="nucleotide sequence ID" value="NZ_JAMQOP010000001.1"/>
</dbReference>
<evidence type="ECO:0000313" key="3">
    <source>
        <dbReference type="EMBL" id="MDS0298030.1"/>
    </source>
</evidence>
<evidence type="ECO:0000259" key="2">
    <source>
        <dbReference type="Pfam" id="PF26413"/>
    </source>
</evidence>
<sequence length="157" mass="15938">MPPKTLLSGTLRRVTAAVSLLTSALFALLAGVLAGGVLGVPVGTGVAAVGSALAFFPIFWLHCYAAGYVAYSPSEFGSVRRVEALPAQVSSCTVCGGGDEGGVCRRYGEQFVVAGVPLSTVEAGENWYCGDCHAVEHGDGGSASAAAVDRALDRETN</sequence>
<reference evidence="3 4" key="1">
    <citation type="submission" date="2022-06" db="EMBL/GenBank/DDBJ databases">
        <title>Halogeometricum sp. a new haloarchaeum isolate from saline soil.</title>
        <authorList>
            <person name="Strakova D."/>
            <person name="Galisteo C."/>
            <person name="Sanchez-Porro C."/>
            <person name="Ventosa A."/>
        </authorList>
    </citation>
    <scope>NUCLEOTIDE SEQUENCE [LARGE SCALE GENOMIC DNA]</scope>
    <source>
        <strain evidence="3 4">S1BR25-6</strain>
    </source>
</reference>
<organism evidence="3 4">
    <name type="scientific">Halogeometricum salsisoli</name>
    <dbReference type="NCBI Taxonomy" id="2950536"/>
    <lineage>
        <taxon>Archaea</taxon>
        <taxon>Methanobacteriati</taxon>
        <taxon>Methanobacteriota</taxon>
        <taxon>Stenosarchaea group</taxon>
        <taxon>Halobacteria</taxon>
        <taxon>Halobacteriales</taxon>
        <taxon>Haloferacaceae</taxon>
        <taxon>Halogeometricum</taxon>
    </lineage>
</organism>
<protein>
    <recommendedName>
        <fullName evidence="2">DUF8108 domain-containing protein</fullName>
    </recommendedName>
</protein>
<dbReference type="EMBL" id="JAMQOP010000001">
    <property type="protein sequence ID" value="MDS0298030.1"/>
    <property type="molecule type" value="Genomic_DNA"/>
</dbReference>
<feature type="transmembrane region" description="Helical" evidence="1">
    <location>
        <begin position="44"/>
        <end position="71"/>
    </location>
</feature>
<name>A0ABU2GB64_9EURY</name>
<keyword evidence="1" id="KW-1133">Transmembrane helix</keyword>
<keyword evidence="1" id="KW-0472">Membrane</keyword>
<feature type="domain" description="DUF8108" evidence="2">
    <location>
        <begin position="70"/>
        <end position="133"/>
    </location>
</feature>
<proteinExistence type="predicted"/>
<keyword evidence="4" id="KW-1185">Reference proteome</keyword>
<dbReference type="Proteomes" id="UP001257060">
    <property type="component" value="Unassembled WGS sequence"/>
</dbReference>
<gene>
    <name evidence="3" type="ORF">NDI76_04685</name>
</gene>